<evidence type="ECO:0000259" key="5">
    <source>
        <dbReference type="Pfam" id="PF00097"/>
    </source>
</evidence>
<dbReference type="InterPro" id="IPR018957">
    <property type="entry name" value="Znf_C3HC4_RING-type"/>
</dbReference>
<evidence type="ECO:0000313" key="6">
    <source>
        <dbReference type="EMBL" id="KAK4444354.1"/>
    </source>
</evidence>
<keyword evidence="3" id="KW-0862">Zinc</keyword>
<evidence type="ECO:0000256" key="2">
    <source>
        <dbReference type="ARBA" id="ARBA00022771"/>
    </source>
</evidence>
<dbReference type="InterPro" id="IPR013083">
    <property type="entry name" value="Znf_RING/FYVE/PHD"/>
</dbReference>
<reference evidence="6" key="1">
    <citation type="journal article" date="2023" name="Mol. Phylogenet. Evol.">
        <title>Genome-scale phylogeny and comparative genomics of the fungal order Sordariales.</title>
        <authorList>
            <person name="Hensen N."/>
            <person name="Bonometti L."/>
            <person name="Westerberg I."/>
            <person name="Brannstrom I.O."/>
            <person name="Guillou S."/>
            <person name="Cros-Aarteil S."/>
            <person name="Calhoun S."/>
            <person name="Haridas S."/>
            <person name="Kuo A."/>
            <person name="Mondo S."/>
            <person name="Pangilinan J."/>
            <person name="Riley R."/>
            <person name="LaButti K."/>
            <person name="Andreopoulos B."/>
            <person name="Lipzen A."/>
            <person name="Chen C."/>
            <person name="Yan M."/>
            <person name="Daum C."/>
            <person name="Ng V."/>
            <person name="Clum A."/>
            <person name="Steindorff A."/>
            <person name="Ohm R.A."/>
            <person name="Martin F."/>
            <person name="Silar P."/>
            <person name="Natvig D.O."/>
            <person name="Lalanne C."/>
            <person name="Gautier V."/>
            <person name="Ament-Velasquez S.L."/>
            <person name="Kruys A."/>
            <person name="Hutchinson M.I."/>
            <person name="Powell A.J."/>
            <person name="Barry K."/>
            <person name="Miller A.N."/>
            <person name="Grigoriev I.V."/>
            <person name="Debuchy R."/>
            <person name="Gladieux P."/>
            <person name="Hiltunen Thoren M."/>
            <person name="Johannesson H."/>
        </authorList>
    </citation>
    <scope>NUCLEOTIDE SEQUENCE</scope>
    <source>
        <strain evidence="6">PSN243</strain>
    </source>
</reference>
<dbReference type="Pfam" id="PF00097">
    <property type="entry name" value="zf-C3HC4"/>
    <property type="match status" value="1"/>
</dbReference>
<feature type="domain" description="Zinc finger C3HC4 RING-type" evidence="5">
    <location>
        <begin position="206"/>
        <end position="252"/>
    </location>
</feature>
<feature type="non-terminal residue" evidence="6">
    <location>
        <position position="458"/>
    </location>
</feature>
<dbReference type="EMBL" id="MU865978">
    <property type="protein sequence ID" value="KAK4444354.1"/>
    <property type="molecule type" value="Genomic_DNA"/>
</dbReference>
<evidence type="ECO:0000313" key="7">
    <source>
        <dbReference type="Proteomes" id="UP001321760"/>
    </source>
</evidence>
<proteinExistence type="predicted"/>
<protein>
    <recommendedName>
        <fullName evidence="5">Zinc finger C3HC4 RING-type domain-containing protein</fullName>
    </recommendedName>
</protein>
<evidence type="ECO:0000256" key="3">
    <source>
        <dbReference type="ARBA" id="ARBA00022833"/>
    </source>
</evidence>
<keyword evidence="1" id="KW-0479">Metal-binding</keyword>
<feature type="region of interest" description="Disordered" evidence="4">
    <location>
        <begin position="273"/>
        <end position="299"/>
    </location>
</feature>
<dbReference type="InterPro" id="IPR017907">
    <property type="entry name" value="Znf_RING_CS"/>
</dbReference>
<dbReference type="GO" id="GO:0008270">
    <property type="term" value="F:zinc ion binding"/>
    <property type="evidence" value="ECO:0007669"/>
    <property type="project" value="UniProtKB-KW"/>
</dbReference>
<evidence type="ECO:0000256" key="4">
    <source>
        <dbReference type="SAM" id="MobiDB-lite"/>
    </source>
</evidence>
<dbReference type="Gene3D" id="3.30.40.10">
    <property type="entry name" value="Zinc/RING finger domain, C3HC4 (zinc finger)"/>
    <property type="match status" value="1"/>
</dbReference>
<dbReference type="CDD" id="cd16449">
    <property type="entry name" value="RING-HC"/>
    <property type="match status" value="1"/>
</dbReference>
<dbReference type="SUPFAM" id="SSF57850">
    <property type="entry name" value="RING/U-box"/>
    <property type="match status" value="1"/>
</dbReference>
<accession>A0AAV9G883</accession>
<comment type="caution">
    <text evidence="6">The sequence shown here is derived from an EMBL/GenBank/DDBJ whole genome shotgun (WGS) entry which is preliminary data.</text>
</comment>
<organism evidence="6 7">
    <name type="scientific">Podospora aff. communis PSN243</name>
    <dbReference type="NCBI Taxonomy" id="3040156"/>
    <lineage>
        <taxon>Eukaryota</taxon>
        <taxon>Fungi</taxon>
        <taxon>Dikarya</taxon>
        <taxon>Ascomycota</taxon>
        <taxon>Pezizomycotina</taxon>
        <taxon>Sordariomycetes</taxon>
        <taxon>Sordariomycetidae</taxon>
        <taxon>Sordariales</taxon>
        <taxon>Podosporaceae</taxon>
        <taxon>Podospora</taxon>
    </lineage>
</organism>
<reference evidence="6" key="2">
    <citation type="submission" date="2023-05" db="EMBL/GenBank/DDBJ databases">
        <authorList>
            <consortium name="Lawrence Berkeley National Laboratory"/>
            <person name="Steindorff A."/>
            <person name="Hensen N."/>
            <person name="Bonometti L."/>
            <person name="Westerberg I."/>
            <person name="Brannstrom I.O."/>
            <person name="Guillou S."/>
            <person name="Cros-Aarteil S."/>
            <person name="Calhoun S."/>
            <person name="Haridas S."/>
            <person name="Kuo A."/>
            <person name="Mondo S."/>
            <person name="Pangilinan J."/>
            <person name="Riley R."/>
            <person name="Labutti K."/>
            <person name="Andreopoulos B."/>
            <person name="Lipzen A."/>
            <person name="Chen C."/>
            <person name="Yanf M."/>
            <person name="Daum C."/>
            <person name="Ng V."/>
            <person name="Clum A."/>
            <person name="Ohm R."/>
            <person name="Martin F."/>
            <person name="Silar P."/>
            <person name="Natvig D."/>
            <person name="Lalanne C."/>
            <person name="Gautier V."/>
            <person name="Ament-Velasquez S.L."/>
            <person name="Kruys A."/>
            <person name="Hutchinson M.I."/>
            <person name="Powell A.J."/>
            <person name="Barry K."/>
            <person name="Miller A.N."/>
            <person name="Grigoriev I.V."/>
            <person name="Debuchy R."/>
            <person name="Gladieux P."/>
            <person name="Thoren M.H."/>
            <person name="Johannesson H."/>
        </authorList>
    </citation>
    <scope>NUCLEOTIDE SEQUENCE</scope>
    <source>
        <strain evidence="6">PSN243</strain>
    </source>
</reference>
<dbReference type="Proteomes" id="UP001321760">
    <property type="component" value="Unassembled WGS sequence"/>
</dbReference>
<keyword evidence="7" id="KW-1185">Reference proteome</keyword>
<name>A0AAV9G883_9PEZI</name>
<dbReference type="AlphaFoldDB" id="A0AAV9G883"/>
<evidence type="ECO:0000256" key="1">
    <source>
        <dbReference type="ARBA" id="ARBA00022723"/>
    </source>
</evidence>
<keyword evidence="2" id="KW-0863">Zinc-finger</keyword>
<sequence>MASEVEEADLEHHLNPFEDSEPYSVLHADLRRRRAFAYMFDDDNAPGDVAGGVTDGVSDAAGVAANPAVPIPAVLSPAAPDDAATRPAADSPVPLVPTPVVPQPHPPVVTDISQADHFKRIIHLLSHPSSIRRLRQSPPSQFVQSQSVYFTLVIGTAIRFVGNAPFTSEPAALDDSPGREGKKLSYWPAIQAYLASPSGPPPIVECSICWKDIKVHGIPPRTLEELDPPSGRGVALPCGHVLCNECMETYVRIPLGNAPLLQVTGNGLSIPEGTPFPGQLGEDQNLVQHPHPPSNRTFPPTSITLSAELKDALINLVAMVMDGKLTRPYSPPCLEQFFRKQPPAAVKCPSCSHSINFKGCWHTTRGVPLPFDCPSEDLIPCARIPPIGSPIPHVCDSCALHRLRLWLASMVEESLWSNSNRGWNTVEGKRHDVITSELRLAMETVVLSEWRKRDQTRT</sequence>
<dbReference type="PROSITE" id="PS00518">
    <property type="entry name" value="ZF_RING_1"/>
    <property type="match status" value="1"/>
</dbReference>
<gene>
    <name evidence="6" type="ORF">QBC34DRAFT_415378</name>
</gene>